<protein>
    <submittedName>
        <fullName evidence="2">Uncharacterized protein</fullName>
    </submittedName>
</protein>
<dbReference type="EMBL" id="BPLR01021499">
    <property type="protein sequence ID" value="GIX90377.1"/>
    <property type="molecule type" value="Genomic_DNA"/>
</dbReference>
<organism evidence="2 3">
    <name type="scientific">Caerostris extrusa</name>
    <name type="common">Bark spider</name>
    <name type="synonym">Caerostris bankana</name>
    <dbReference type="NCBI Taxonomy" id="172846"/>
    <lineage>
        <taxon>Eukaryota</taxon>
        <taxon>Metazoa</taxon>
        <taxon>Ecdysozoa</taxon>
        <taxon>Arthropoda</taxon>
        <taxon>Chelicerata</taxon>
        <taxon>Arachnida</taxon>
        <taxon>Araneae</taxon>
        <taxon>Araneomorphae</taxon>
        <taxon>Entelegynae</taxon>
        <taxon>Araneoidea</taxon>
        <taxon>Araneidae</taxon>
        <taxon>Caerostris</taxon>
    </lineage>
</organism>
<evidence type="ECO:0000256" key="1">
    <source>
        <dbReference type="SAM" id="MobiDB-lite"/>
    </source>
</evidence>
<dbReference type="AlphaFoldDB" id="A0AAV4NZP2"/>
<gene>
    <name evidence="2" type="ORF">CEXT_34091</name>
</gene>
<keyword evidence="3" id="KW-1185">Reference proteome</keyword>
<dbReference type="Proteomes" id="UP001054945">
    <property type="component" value="Unassembled WGS sequence"/>
</dbReference>
<comment type="caution">
    <text evidence="2">The sequence shown here is derived from an EMBL/GenBank/DDBJ whole genome shotgun (WGS) entry which is preliminary data.</text>
</comment>
<sequence>MRLLLLRYSYGYAFCLVGGQALTDGGWNRTSEVVSRGLALREYLKGRWKGGGALEQKNLPTPQNPFIPTPGFEPQTQFALRQQRRLQNAPTAQSENVTRFRRRF</sequence>
<evidence type="ECO:0000313" key="3">
    <source>
        <dbReference type="Proteomes" id="UP001054945"/>
    </source>
</evidence>
<accession>A0AAV4NZP2</accession>
<name>A0AAV4NZP2_CAEEX</name>
<feature type="compositionally biased region" description="Polar residues" evidence="1">
    <location>
        <begin position="85"/>
        <end position="97"/>
    </location>
</feature>
<reference evidence="2 3" key="1">
    <citation type="submission" date="2021-06" db="EMBL/GenBank/DDBJ databases">
        <title>Caerostris extrusa draft genome.</title>
        <authorList>
            <person name="Kono N."/>
            <person name="Arakawa K."/>
        </authorList>
    </citation>
    <scope>NUCLEOTIDE SEQUENCE [LARGE SCALE GENOMIC DNA]</scope>
</reference>
<evidence type="ECO:0000313" key="2">
    <source>
        <dbReference type="EMBL" id="GIX90377.1"/>
    </source>
</evidence>
<proteinExistence type="predicted"/>
<feature type="region of interest" description="Disordered" evidence="1">
    <location>
        <begin position="85"/>
        <end position="104"/>
    </location>
</feature>